<dbReference type="Proteomes" id="UP001244427">
    <property type="component" value="Unassembled WGS sequence"/>
</dbReference>
<dbReference type="AlphaFoldDB" id="A0AAW8EW89"/>
<evidence type="ECO:0000313" key="3">
    <source>
        <dbReference type="Proteomes" id="UP001244427"/>
    </source>
</evidence>
<protein>
    <recommendedName>
        <fullName evidence="4">YbaB/EbfC family DNA-binding protein</fullName>
    </recommendedName>
</protein>
<organism evidence="2 3">
    <name type="scientific">Microbacterium natoriense</name>
    <dbReference type="NCBI Taxonomy" id="284570"/>
    <lineage>
        <taxon>Bacteria</taxon>
        <taxon>Bacillati</taxon>
        <taxon>Actinomycetota</taxon>
        <taxon>Actinomycetes</taxon>
        <taxon>Micrococcales</taxon>
        <taxon>Microbacteriaceae</taxon>
        <taxon>Microbacterium</taxon>
    </lineage>
</organism>
<comment type="caution">
    <text evidence="2">The sequence shown here is derived from an EMBL/GenBank/DDBJ whole genome shotgun (WGS) entry which is preliminary data.</text>
</comment>
<keyword evidence="3" id="KW-1185">Reference proteome</keyword>
<sequence length="133" mass="14355">MVMDDARLTAARERLEKLRQEAHSAAEETALIAARIEQTTYSAWSRGREVRITIGPDALIQGAEFTEDAMTRSPRSLAAATMDAHDRAIALLRSSVEVAVGAASHSVQGLADTVLSEAEAMLSSAEPRPDDRH</sequence>
<reference evidence="2 3" key="1">
    <citation type="submission" date="2023-07" db="EMBL/GenBank/DDBJ databases">
        <title>Comparative genomics of wheat-associated soil bacteria to identify genetic determinants of phenazine resistance.</title>
        <authorList>
            <person name="Mouncey N."/>
        </authorList>
    </citation>
    <scope>NUCLEOTIDE SEQUENCE [LARGE SCALE GENOMIC DNA]</scope>
    <source>
        <strain evidence="2 3">W4I9-1</strain>
    </source>
</reference>
<proteinExistence type="predicted"/>
<dbReference type="Gene3D" id="3.30.1310.10">
    <property type="entry name" value="Nucleoid-associated protein YbaB-like domain"/>
    <property type="match status" value="1"/>
</dbReference>
<gene>
    <name evidence="2" type="ORF">QFZ53_001926</name>
</gene>
<dbReference type="EMBL" id="JAUSXV010000001">
    <property type="protein sequence ID" value="MDQ0647730.1"/>
    <property type="molecule type" value="Genomic_DNA"/>
</dbReference>
<name>A0AAW8EW89_9MICO</name>
<evidence type="ECO:0000313" key="2">
    <source>
        <dbReference type="EMBL" id="MDQ0647730.1"/>
    </source>
</evidence>
<accession>A0AAW8EW89</accession>
<keyword evidence="1" id="KW-0175">Coiled coil</keyword>
<evidence type="ECO:0008006" key="4">
    <source>
        <dbReference type="Google" id="ProtNLM"/>
    </source>
</evidence>
<dbReference type="RefSeq" id="WP_292909916.1">
    <property type="nucleotide sequence ID" value="NZ_JAUSXV010000001.1"/>
</dbReference>
<dbReference type="InterPro" id="IPR036894">
    <property type="entry name" value="YbaB-like_sf"/>
</dbReference>
<evidence type="ECO:0000256" key="1">
    <source>
        <dbReference type="SAM" id="Coils"/>
    </source>
</evidence>
<feature type="coiled-coil region" evidence="1">
    <location>
        <begin position="1"/>
        <end position="28"/>
    </location>
</feature>